<name>A0ABY9S034_9ACTN</name>
<protein>
    <recommendedName>
        <fullName evidence="4">Peptidase C39-like domain-containing protein</fullName>
    </recommendedName>
</protein>
<sequence length="329" mass="35288">MLVPEIAPRPPDSRGSAAPHSPEPVSGSPPHLPPRTGECDDPHPRPQGRPRHRGPADRRHGRRVHRSHRLRDPGGARRAGRGARARPGAWYKAAHDTLGPQHLTPAQRALTAVKQAEAERTYERARAYGAAGALAGYKVSGALHQSQQTSYWCGPAALVITQSAHDEVGGRSQRDAATLLRTNTSGTAWYGIDINVPNPTGYPMVDALNHRLPGAGYVPKALPYSPTATDKANFRQHITHNTDNDYAIAGNAWEVPGGPHLVGHPNIEIFHWVSIDGYNTDTAAGQVNYLDPVGGVSTSVISWAGPVPKSAHLSSDTITTIMGGRGYVW</sequence>
<evidence type="ECO:0008006" key="4">
    <source>
        <dbReference type="Google" id="ProtNLM"/>
    </source>
</evidence>
<evidence type="ECO:0000256" key="1">
    <source>
        <dbReference type="SAM" id="MobiDB-lite"/>
    </source>
</evidence>
<reference evidence="2 3" key="1">
    <citation type="submission" date="2023-09" db="EMBL/GenBank/DDBJ databases">
        <title>Complete genome of Streptomyces roseicoloratus T14.</title>
        <authorList>
            <person name="Bashizi T."/>
            <person name="Kim M.-J."/>
            <person name="Lee G."/>
            <person name="Tagele S.B."/>
            <person name="Shin J.-H."/>
        </authorList>
    </citation>
    <scope>NUCLEOTIDE SEQUENCE [LARGE SCALE GENOMIC DNA]</scope>
    <source>
        <strain evidence="2 3">T14</strain>
    </source>
</reference>
<feature type="region of interest" description="Disordered" evidence="1">
    <location>
        <begin position="1"/>
        <end position="88"/>
    </location>
</feature>
<accession>A0ABY9S034</accession>
<gene>
    <name evidence="2" type="ORF">RGF97_26280</name>
</gene>
<feature type="compositionally biased region" description="Basic residues" evidence="1">
    <location>
        <begin position="46"/>
        <end position="69"/>
    </location>
</feature>
<evidence type="ECO:0000313" key="3">
    <source>
        <dbReference type="Proteomes" id="UP001250858"/>
    </source>
</evidence>
<dbReference type="EMBL" id="CP133762">
    <property type="protein sequence ID" value="WMX47612.1"/>
    <property type="molecule type" value="Genomic_DNA"/>
</dbReference>
<organism evidence="2 3">
    <name type="scientific">Streptomyces roseicoloratus</name>
    <dbReference type="NCBI Taxonomy" id="2508722"/>
    <lineage>
        <taxon>Bacteria</taxon>
        <taxon>Bacillati</taxon>
        <taxon>Actinomycetota</taxon>
        <taxon>Actinomycetes</taxon>
        <taxon>Kitasatosporales</taxon>
        <taxon>Streptomycetaceae</taxon>
        <taxon>Streptomyces</taxon>
    </lineage>
</organism>
<proteinExistence type="predicted"/>
<dbReference type="RefSeq" id="WP_309549537.1">
    <property type="nucleotide sequence ID" value="NZ_CP133762.1"/>
</dbReference>
<evidence type="ECO:0000313" key="2">
    <source>
        <dbReference type="EMBL" id="WMX47612.1"/>
    </source>
</evidence>
<keyword evidence="3" id="KW-1185">Reference proteome</keyword>
<dbReference type="Proteomes" id="UP001250858">
    <property type="component" value="Chromosome"/>
</dbReference>